<evidence type="ECO:0000313" key="10">
    <source>
        <dbReference type="EMBL" id="MQY50997.1"/>
    </source>
</evidence>
<feature type="compositionally biased region" description="Low complexity" evidence="8">
    <location>
        <begin position="675"/>
        <end position="700"/>
    </location>
</feature>
<name>A0A6L5JUH0_RHOTE</name>
<dbReference type="InterPro" id="IPR001775">
    <property type="entry name" value="GspD/PilQ"/>
</dbReference>
<dbReference type="InterPro" id="IPR011662">
    <property type="entry name" value="Secretin/TonB_short_N"/>
</dbReference>
<comment type="subcellular location">
    <subcellularLocation>
        <location evidence="7">Cell outer membrane</location>
    </subcellularLocation>
    <subcellularLocation>
        <location evidence="1">Membrane</location>
    </subcellularLocation>
</comment>
<comment type="similarity">
    <text evidence="6">Belongs to the bacterial secretin family.</text>
</comment>
<feature type="compositionally biased region" description="Polar residues" evidence="8">
    <location>
        <begin position="663"/>
        <end position="674"/>
    </location>
</feature>
<evidence type="ECO:0000256" key="2">
    <source>
        <dbReference type="ARBA" id="ARBA00022448"/>
    </source>
</evidence>
<dbReference type="InterPro" id="IPR011990">
    <property type="entry name" value="TPR-like_helical_dom_sf"/>
</dbReference>
<dbReference type="InterPro" id="IPR005644">
    <property type="entry name" value="NolW-like"/>
</dbReference>
<dbReference type="PANTHER" id="PTHR30332:SF17">
    <property type="entry name" value="TYPE IV PILIATION SYSTEM PROTEIN DR_0774-RELATED"/>
    <property type="match status" value="1"/>
</dbReference>
<organism evidence="10 11">
    <name type="scientific">Rhodocyclus tenuis</name>
    <name type="common">Rhodospirillum tenue</name>
    <dbReference type="NCBI Taxonomy" id="1066"/>
    <lineage>
        <taxon>Bacteria</taxon>
        <taxon>Pseudomonadati</taxon>
        <taxon>Pseudomonadota</taxon>
        <taxon>Betaproteobacteria</taxon>
        <taxon>Rhodocyclales</taxon>
        <taxon>Rhodocyclaceae</taxon>
        <taxon>Rhodocyclus</taxon>
    </lineage>
</organism>
<dbReference type="PANTHER" id="PTHR30332">
    <property type="entry name" value="PROBABLE GENERAL SECRETION PATHWAY PROTEIN D"/>
    <property type="match status" value="1"/>
</dbReference>
<protein>
    <submittedName>
        <fullName evidence="10">General secretion pathway protein GspD</fullName>
    </submittedName>
</protein>
<keyword evidence="2 7" id="KW-0813">Transport</keyword>
<evidence type="ECO:0000259" key="9">
    <source>
        <dbReference type="SMART" id="SM00965"/>
    </source>
</evidence>
<dbReference type="Pfam" id="PF00263">
    <property type="entry name" value="Secretin"/>
    <property type="match status" value="1"/>
</dbReference>
<dbReference type="AlphaFoldDB" id="A0A6L5JUH0"/>
<dbReference type="GO" id="GO:0015627">
    <property type="term" value="C:type II protein secretion system complex"/>
    <property type="evidence" value="ECO:0007669"/>
    <property type="project" value="TreeGrafter"/>
</dbReference>
<evidence type="ECO:0000256" key="5">
    <source>
        <dbReference type="ARBA" id="ARBA00023237"/>
    </source>
</evidence>
<dbReference type="Proteomes" id="UP000480275">
    <property type="component" value="Unassembled WGS sequence"/>
</dbReference>
<dbReference type="Gene3D" id="1.25.40.10">
    <property type="entry name" value="Tetratricopeptide repeat domain"/>
    <property type="match status" value="1"/>
</dbReference>
<evidence type="ECO:0000256" key="4">
    <source>
        <dbReference type="ARBA" id="ARBA00023136"/>
    </source>
</evidence>
<accession>A0A6L5JUH0</accession>
<evidence type="ECO:0000256" key="1">
    <source>
        <dbReference type="ARBA" id="ARBA00004370"/>
    </source>
</evidence>
<dbReference type="InterPro" id="IPR038591">
    <property type="entry name" value="NolW-like_sf"/>
</dbReference>
<evidence type="ECO:0000256" key="7">
    <source>
        <dbReference type="RuleBase" id="RU004004"/>
    </source>
</evidence>
<gene>
    <name evidence="10" type="ORF">GHK24_04280</name>
</gene>
<keyword evidence="3" id="KW-0732">Signal</keyword>
<keyword evidence="4" id="KW-0472">Membrane</keyword>
<keyword evidence="5" id="KW-0998">Cell outer membrane</keyword>
<evidence type="ECO:0000256" key="3">
    <source>
        <dbReference type="ARBA" id="ARBA00022729"/>
    </source>
</evidence>
<dbReference type="PRINTS" id="PR00811">
    <property type="entry name" value="BCTERIALGSPD"/>
</dbReference>
<dbReference type="GO" id="GO:0009306">
    <property type="term" value="P:protein secretion"/>
    <property type="evidence" value="ECO:0007669"/>
    <property type="project" value="InterPro"/>
</dbReference>
<evidence type="ECO:0000256" key="6">
    <source>
        <dbReference type="RuleBase" id="RU004003"/>
    </source>
</evidence>
<dbReference type="Pfam" id="PF07660">
    <property type="entry name" value="STN"/>
    <property type="match status" value="1"/>
</dbReference>
<dbReference type="InterPro" id="IPR004846">
    <property type="entry name" value="T2SS/T3SS_dom"/>
</dbReference>
<evidence type="ECO:0000313" key="11">
    <source>
        <dbReference type="Proteomes" id="UP000480275"/>
    </source>
</evidence>
<evidence type="ECO:0000256" key="8">
    <source>
        <dbReference type="SAM" id="MobiDB-lite"/>
    </source>
</evidence>
<dbReference type="PRINTS" id="PR01032">
    <property type="entry name" value="PHAGEIV"/>
</dbReference>
<comment type="caution">
    <text evidence="10">The sequence shown here is derived from an EMBL/GenBank/DDBJ whole genome shotgun (WGS) entry which is preliminary data.</text>
</comment>
<dbReference type="GO" id="GO:0009279">
    <property type="term" value="C:cell outer membrane"/>
    <property type="evidence" value="ECO:0007669"/>
    <property type="project" value="UniProtKB-SubCell"/>
</dbReference>
<reference evidence="10 11" key="1">
    <citation type="submission" date="2019-10" db="EMBL/GenBank/DDBJ databases">
        <title>Whole-genome sequence of the purple nonsulfur photosynthetic bacterium Rhodocyclus tenuis.</title>
        <authorList>
            <person name="Kyndt J.A."/>
            <person name="Meyer T.E."/>
        </authorList>
    </citation>
    <scope>NUCLEOTIDE SEQUENCE [LARGE SCALE GENOMIC DNA]</scope>
    <source>
        <strain evidence="10 11">DSM 110</strain>
    </source>
</reference>
<dbReference type="Gene3D" id="3.30.1370.130">
    <property type="match status" value="1"/>
</dbReference>
<feature type="region of interest" description="Disordered" evidence="8">
    <location>
        <begin position="611"/>
        <end position="717"/>
    </location>
</feature>
<feature type="domain" description="Secretin/TonB short N-terminal" evidence="9">
    <location>
        <begin position="216"/>
        <end position="267"/>
    </location>
</feature>
<dbReference type="Gene3D" id="3.30.1370.120">
    <property type="match status" value="1"/>
</dbReference>
<dbReference type="InterPro" id="IPR050810">
    <property type="entry name" value="Bact_Secretion_Sys_Channel"/>
</dbReference>
<proteinExistence type="inferred from homology"/>
<dbReference type="Pfam" id="PF03958">
    <property type="entry name" value="Secretin_N"/>
    <property type="match status" value="1"/>
</dbReference>
<sequence length="717" mass="76006">MITLLPPGRRWQGAALAALAVLAFGVLAGCAGNPAIEASRKLLAAGDTDAAIERLADATRQSPDDTELRAIYHRQRELAASRLLAAADSARATDRNSEAEAIYRRVQRIDPANPRAAAGLAQIDADTRRAALVKEGEAALAKNNATLAERNARTVLAEVPGHAAARALMQAIQEEKAQAEARALTPKGPPPKPISMEFRDVQIKTVFEVLARSSGLNFVFDKDVRSDTKVTIFIRNSNVDEIVRLILATQQLDSKPLNDNSLLIYPKTAAKAKEHQEMVVRSFFLANAEAKQAQMMLKNVLKVKDIFIDEKLGLLVVKDTAEVVKLAEHLIASLDLAEPEVMLDLEVLEISRNQLYELGISFPDQIGYGRITPDVSNKVTDTNGVTISQQTTFGGALAPGYIDLRSRSGLTTFTANPGLLLNLKSNGGDNNLLANPRIRVKNRDKAKIHIGDKLPVFTTTATANVGVAASVSYLDVGLKLDVEPIVHMQDEVEMKVGLEVSSVVKEIVGPSNSTAYQIGTRSATTTLRLKNGETQILAGLISNEERNSANKLPGLGDIPIFGRLFASNKDSSSKTEIVLLITPRIVRSLTPPQVSEPARAAGTEISVGAPALRLSPTAPRSLSMPARSGAAPVATGGERPATPMLPDAPTPSETPEAAPPPTNASDGRNDSNAQTGSAPPAAAPETTPASPSAPAGGEAAVFSVAPPGVENTSELRP</sequence>
<dbReference type="SMART" id="SM00965">
    <property type="entry name" value="STN"/>
    <property type="match status" value="1"/>
</dbReference>
<dbReference type="EMBL" id="WIXJ01000002">
    <property type="protein sequence ID" value="MQY50997.1"/>
    <property type="molecule type" value="Genomic_DNA"/>
</dbReference>